<sequence>MIVALLLPTPPLTNSPPQLFAMKRNATLRALRHQFLAGVFHELIDVIIHLQSHNLSPRHNLVDCRLRSYCLKPHEVTFDNAFRPKILPSRSEGSLGDPIPRIFDHLAARNDVEVIFPNYLRVRLVLPLSHYGSFVVSVICLNTNFEKRLIPSDQAMLAELVLNTD</sequence>
<name>A0A4Y2DSB2_ARAVE</name>
<keyword evidence="2" id="KW-1185">Reference proteome</keyword>
<comment type="caution">
    <text evidence="1">The sequence shown here is derived from an EMBL/GenBank/DDBJ whole genome shotgun (WGS) entry which is preliminary data.</text>
</comment>
<gene>
    <name evidence="1" type="ORF">AVEN_172505_1</name>
</gene>
<accession>A0A4Y2DSB2</accession>
<proteinExistence type="predicted"/>
<organism evidence="1 2">
    <name type="scientific">Araneus ventricosus</name>
    <name type="common">Orbweaver spider</name>
    <name type="synonym">Epeira ventricosa</name>
    <dbReference type="NCBI Taxonomy" id="182803"/>
    <lineage>
        <taxon>Eukaryota</taxon>
        <taxon>Metazoa</taxon>
        <taxon>Ecdysozoa</taxon>
        <taxon>Arthropoda</taxon>
        <taxon>Chelicerata</taxon>
        <taxon>Arachnida</taxon>
        <taxon>Araneae</taxon>
        <taxon>Araneomorphae</taxon>
        <taxon>Entelegynae</taxon>
        <taxon>Araneoidea</taxon>
        <taxon>Araneidae</taxon>
        <taxon>Araneus</taxon>
    </lineage>
</organism>
<reference evidence="1 2" key="1">
    <citation type="journal article" date="2019" name="Sci. Rep.">
        <title>Orb-weaving spider Araneus ventricosus genome elucidates the spidroin gene catalogue.</title>
        <authorList>
            <person name="Kono N."/>
            <person name="Nakamura H."/>
            <person name="Ohtoshi R."/>
            <person name="Moran D.A.P."/>
            <person name="Shinohara A."/>
            <person name="Yoshida Y."/>
            <person name="Fujiwara M."/>
            <person name="Mori M."/>
            <person name="Tomita M."/>
            <person name="Arakawa K."/>
        </authorList>
    </citation>
    <scope>NUCLEOTIDE SEQUENCE [LARGE SCALE GENOMIC DNA]</scope>
</reference>
<dbReference type="Proteomes" id="UP000499080">
    <property type="component" value="Unassembled WGS sequence"/>
</dbReference>
<dbReference type="EMBL" id="BGPR01000415">
    <property type="protein sequence ID" value="GBM19039.1"/>
    <property type="molecule type" value="Genomic_DNA"/>
</dbReference>
<evidence type="ECO:0000313" key="2">
    <source>
        <dbReference type="Proteomes" id="UP000499080"/>
    </source>
</evidence>
<dbReference type="AlphaFoldDB" id="A0A4Y2DSB2"/>
<evidence type="ECO:0000313" key="1">
    <source>
        <dbReference type="EMBL" id="GBM19039.1"/>
    </source>
</evidence>
<protein>
    <submittedName>
        <fullName evidence="1">Uncharacterized protein</fullName>
    </submittedName>
</protein>